<feature type="non-terminal residue" evidence="11">
    <location>
        <position position="3561"/>
    </location>
</feature>
<name>A0A2V2YXX1_9BACL</name>
<dbReference type="Gene3D" id="3.40.50.1820">
    <property type="entry name" value="alpha/beta hydrolase"/>
    <property type="match status" value="1"/>
</dbReference>
<dbReference type="FunFam" id="3.40.50.980:FF:000001">
    <property type="entry name" value="Non-ribosomal peptide synthetase"/>
    <property type="match status" value="1"/>
</dbReference>
<evidence type="ECO:0000256" key="3">
    <source>
        <dbReference type="ARBA" id="ARBA00022450"/>
    </source>
</evidence>
<dbReference type="Gene3D" id="3.90.1150.10">
    <property type="entry name" value="Aspartate Aminotransferase, domain 1"/>
    <property type="match status" value="1"/>
</dbReference>
<dbReference type="InterPro" id="IPR036736">
    <property type="entry name" value="ACP-like_sf"/>
</dbReference>
<dbReference type="PANTHER" id="PTHR45527">
    <property type="entry name" value="NONRIBOSOMAL PEPTIDE SYNTHETASE"/>
    <property type="match status" value="1"/>
</dbReference>
<evidence type="ECO:0000256" key="6">
    <source>
        <dbReference type="ARBA" id="ARBA00022898"/>
    </source>
</evidence>
<dbReference type="FunFam" id="1.10.1200.10:FF:000005">
    <property type="entry name" value="Nonribosomal peptide synthetase 1"/>
    <property type="match status" value="2"/>
</dbReference>
<dbReference type="NCBIfam" id="TIGR01733">
    <property type="entry name" value="AA-adenyl-dom"/>
    <property type="match status" value="2"/>
</dbReference>
<dbReference type="CDD" id="cd19531">
    <property type="entry name" value="LCL_NRPS-like"/>
    <property type="match status" value="2"/>
</dbReference>
<dbReference type="Gene3D" id="1.10.1200.10">
    <property type="entry name" value="ACP-like"/>
    <property type="match status" value="3"/>
</dbReference>
<evidence type="ECO:0000256" key="2">
    <source>
        <dbReference type="ARBA" id="ARBA00006432"/>
    </source>
</evidence>
<dbReference type="InterPro" id="IPR025110">
    <property type="entry name" value="AMP-bd_C"/>
</dbReference>
<dbReference type="Gene3D" id="2.30.38.10">
    <property type="entry name" value="Luciferase, Domain 3"/>
    <property type="match status" value="1"/>
</dbReference>
<evidence type="ECO:0000259" key="10">
    <source>
        <dbReference type="PROSITE" id="PS50075"/>
    </source>
</evidence>
<feature type="domain" description="Carrier" evidence="10">
    <location>
        <begin position="1294"/>
        <end position="1370"/>
    </location>
</feature>
<evidence type="ECO:0000313" key="11">
    <source>
        <dbReference type="EMBL" id="PWW06592.1"/>
    </source>
</evidence>
<dbReference type="Pfam" id="PF13193">
    <property type="entry name" value="AMP-binding_C"/>
    <property type="match status" value="2"/>
</dbReference>
<dbReference type="GO" id="GO:0005829">
    <property type="term" value="C:cytosol"/>
    <property type="evidence" value="ECO:0007669"/>
    <property type="project" value="TreeGrafter"/>
</dbReference>
<dbReference type="SUPFAM" id="SSF53383">
    <property type="entry name" value="PLP-dependent transferases"/>
    <property type="match status" value="1"/>
</dbReference>
<feature type="domain" description="Carrier" evidence="10">
    <location>
        <begin position="2342"/>
        <end position="2417"/>
    </location>
</feature>
<dbReference type="Proteomes" id="UP000246635">
    <property type="component" value="Unassembled WGS sequence"/>
</dbReference>
<dbReference type="GO" id="GO:0008610">
    <property type="term" value="P:lipid biosynthetic process"/>
    <property type="evidence" value="ECO:0007669"/>
    <property type="project" value="UniProtKB-ARBA"/>
</dbReference>
<proteinExistence type="inferred from homology"/>
<comment type="caution">
    <text evidence="11">The sequence shown here is derived from an EMBL/GenBank/DDBJ whole genome shotgun (WGS) entry which is preliminary data.</text>
</comment>
<keyword evidence="8" id="KW-0511">Multifunctional enzyme</keyword>
<dbReference type="PROSITE" id="PS00012">
    <property type="entry name" value="PHOSPHOPANTETHEINE"/>
    <property type="match status" value="2"/>
</dbReference>
<dbReference type="GO" id="GO:0043041">
    <property type="term" value="P:amino acid activation for nonribosomal peptide biosynthetic process"/>
    <property type="evidence" value="ECO:0007669"/>
    <property type="project" value="TreeGrafter"/>
</dbReference>
<organism evidence="11 12">
    <name type="scientific">Paenibacillus cellulosilyticus</name>
    <dbReference type="NCBI Taxonomy" id="375489"/>
    <lineage>
        <taxon>Bacteria</taxon>
        <taxon>Bacillati</taxon>
        <taxon>Bacillota</taxon>
        <taxon>Bacilli</taxon>
        <taxon>Bacillales</taxon>
        <taxon>Paenibacillaceae</taxon>
        <taxon>Paenibacillus</taxon>
    </lineage>
</organism>
<dbReference type="CDD" id="cd05930">
    <property type="entry name" value="A_NRPS"/>
    <property type="match status" value="2"/>
</dbReference>
<dbReference type="GO" id="GO:0017000">
    <property type="term" value="P:antibiotic biosynthetic process"/>
    <property type="evidence" value="ECO:0007669"/>
    <property type="project" value="UniProtKB-KW"/>
</dbReference>
<accession>A0A2V2YXX1</accession>
<keyword evidence="4" id="KW-0597">Phosphoprotein</keyword>
<evidence type="ECO:0000256" key="4">
    <source>
        <dbReference type="ARBA" id="ARBA00022553"/>
    </source>
</evidence>
<keyword evidence="3" id="KW-0596">Phosphopantetheine</keyword>
<dbReference type="InterPro" id="IPR006162">
    <property type="entry name" value="Ppantetheine_attach_site"/>
</dbReference>
<dbReference type="PROSITE" id="PS00455">
    <property type="entry name" value="AMP_BINDING"/>
    <property type="match status" value="1"/>
</dbReference>
<dbReference type="NCBIfam" id="NF003417">
    <property type="entry name" value="PRK04813.1"/>
    <property type="match status" value="2"/>
</dbReference>
<keyword evidence="6" id="KW-0663">Pyridoxal phosphate</keyword>
<dbReference type="RefSeq" id="WP_110043251.1">
    <property type="nucleotide sequence ID" value="NZ_QGTQ01000003.1"/>
</dbReference>
<reference evidence="11 12" key="1">
    <citation type="submission" date="2018-05" db="EMBL/GenBank/DDBJ databases">
        <title>Genomic Encyclopedia of Type Strains, Phase III (KMG-III): the genomes of soil and plant-associated and newly described type strains.</title>
        <authorList>
            <person name="Whitman W."/>
        </authorList>
    </citation>
    <scope>NUCLEOTIDE SEQUENCE [LARGE SCALE GENOMIC DNA]</scope>
    <source>
        <strain evidence="11 12">CECT 5696</strain>
    </source>
</reference>
<dbReference type="GO" id="GO:0008483">
    <property type="term" value="F:transaminase activity"/>
    <property type="evidence" value="ECO:0007669"/>
    <property type="project" value="InterPro"/>
</dbReference>
<feature type="domain" description="Carrier" evidence="10">
    <location>
        <begin position="3397"/>
        <end position="3472"/>
    </location>
</feature>
<dbReference type="Gene3D" id="3.30.559.10">
    <property type="entry name" value="Chloramphenicol acetyltransferase-like domain"/>
    <property type="match status" value="4"/>
</dbReference>
<dbReference type="InterPro" id="IPR045851">
    <property type="entry name" value="AMP-bd_C_sf"/>
</dbReference>
<dbReference type="GO" id="GO:0044550">
    <property type="term" value="P:secondary metabolite biosynthetic process"/>
    <property type="evidence" value="ECO:0007669"/>
    <property type="project" value="TreeGrafter"/>
</dbReference>
<feature type="region of interest" description="Disordered" evidence="9">
    <location>
        <begin position="175"/>
        <end position="215"/>
    </location>
</feature>
<comment type="similarity">
    <text evidence="2">Belongs to the ATP-dependent AMP-binding enzyme family.</text>
</comment>
<dbReference type="Gene3D" id="3.40.50.980">
    <property type="match status" value="2"/>
</dbReference>
<dbReference type="SMART" id="SM00823">
    <property type="entry name" value="PKS_PP"/>
    <property type="match status" value="3"/>
</dbReference>
<keyword evidence="12" id="KW-1185">Reference proteome</keyword>
<evidence type="ECO:0000256" key="9">
    <source>
        <dbReference type="SAM" id="MobiDB-lite"/>
    </source>
</evidence>
<gene>
    <name evidence="11" type="ORF">DFQ01_103496</name>
</gene>
<dbReference type="Gene3D" id="3.30.559.30">
    <property type="entry name" value="Nonribosomal peptide synthetase, condensation domain"/>
    <property type="match status" value="3"/>
</dbReference>
<dbReference type="InterPro" id="IPR010071">
    <property type="entry name" value="AA_adenyl_dom"/>
</dbReference>
<dbReference type="InterPro" id="IPR029058">
    <property type="entry name" value="AB_hydrolase_fold"/>
</dbReference>
<protein>
    <submittedName>
        <fullName evidence="11">Amino acid adenylation domain-containing protein</fullName>
    </submittedName>
</protein>
<dbReference type="PANTHER" id="PTHR45527:SF1">
    <property type="entry name" value="FATTY ACID SYNTHASE"/>
    <property type="match status" value="1"/>
</dbReference>
<dbReference type="Pfam" id="PF00501">
    <property type="entry name" value="AMP-binding"/>
    <property type="match status" value="2"/>
</dbReference>
<evidence type="ECO:0000256" key="8">
    <source>
        <dbReference type="ARBA" id="ARBA00023268"/>
    </source>
</evidence>
<dbReference type="Pfam" id="PF00668">
    <property type="entry name" value="Condensation"/>
    <property type="match status" value="4"/>
</dbReference>
<evidence type="ECO:0000256" key="5">
    <source>
        <dbReference type="ARBA" id="ARBA00022737"/>
    </source>
</evidence>
<sequence>MENQLENVVDRLTTIVAKIARMDPDRINRYDNLIELGADSVILTEVNSYIRKEFRVDIPITQFFEQLTTIADISEHILPQLDPDYFEPQELPLKLEHPISTAADVPHNIHPVGVVHAAKAEAVQTAVDMNVHVPALMMQMPDATLSSLFAGQLEIMNNQLRLLSGNQVAATTMAPTPAVQAQSVHHTAARHSTDPSTPERNVTPDKKPAEKKDGYKPYVAHKSLDLSVRANSEKQQEHIQELMKRYTAKTQSSKQFAAKYRMPYADCRNIFGFRRDIKEMVYQLVFKDSQGSRITDIDGNSYIDLTMDFGATLFGHNADFIKEAIAKEFDKGFPLSLITDLSGEVAEMICEFTGVERVSFFNSGTEAVMVAMRLARAATGKNKVVMFAGSYHGTFDGVLGMHAMNKEGKDVVKPIAVGVPQSMVDDIYILDYDDPASITFIKEHADELAAVLVEPVQSRRPDLQPRAFLHELRQVTADAGITLIFDEMILGFRLGAGGAQELFGVQADLVTFGKVVGGGMPIGIVAGKQSVMNCLDGGVWNYGDDSYPPDEERRTFAGGTFCHHPLAMAAAKAVLLKIKQEKDTIYPALNARTKHLADTLNAFFKENQVPVEILYCGSLLRFALRGNMEMFYYHLLDKGVYIWEGRNCFLSASHTDEDIEQVIKVVKETCLQMKSVFFLTDKTLNSHDIKTSNPLALNTDQQKMLAAEYINQGSKFFLPVLMQVEGELDYGLLNKALAMITARHEALRYRVNEQLTEFRIESDPLHRVNVIRTTQDTEADSILELVNQAFDLMQGPLFKIYILESDHAGSRSVKMLINAHHLIADGWSMSLLIEELVEAYNSLMTGGMPRFSEVMSFREYRELNEQTLQTLDKEKMSEFWRSYLYGCAPALQLPHKKLMGVADQAIGERLTYKADETFITKARKLAAAAKCSTFTVLLSAYQIMLHFLSDQDEFAVGVPVSGQQTVSPKALIGSCNTIMPLVSQISAETNMSRLVKQNTKAFSEFEKFHYFNMDALELEAAIQQPLLNVMFNMDREPQSKEFIHTAIALIPLDVQDAKYDLFFNLMEFKGELVFDIDFNSSLFTRETVARWLQLYLDIVEQLSKDPNRPLHSLHLFREEDARVTLSAGNHTDLASLEKNLSIRAADFGIVGSEFSCSIWSGEGKPVITSQFGELYLGRNQYESFNTGWVARITLDAKLELAGPQDRFFVRDGQRCSLWLIEQMLRDCPLLAEAQVTYDDIHRRIEADVAFVQSEPSLNHLMDWCHSSLPKEMIPDQFYTADKDAGRTLLVYERQLMTAVEETLFEMVSGLLGSSQFRKEDNLFVLGMNSLKVLNLVSQIEGHYGGIRIPLARLVMSLSVEGIAGIVGEMNQSEQVSPSRAISPIADQPYYETSSAQKRMYIVHQLQPESINYNLPFIVKVTGSLDIEKFNRALSLIVSRHENLRANFDQIEGEIVQFIKAAGAVQLEMLGEREAANDEAWLSGIQKEFIRPFDLQKDSLMRAGAAKLGDNEWILLFDFHHIIFDGASGLVFAQELMAAYNGLALLPLKCQYKDFVYWHNELLHSEEIKTQEAYWQNRFNDELPVSSIPTDFPRPLSRSYAGNIVTHQLDGNIKQMITEFCKEHACTPYAFFISILKVLVSRYSMQPEVIVGTLVEGRNHTDLQSLIGMFVNTLPIRSTVEPERPFSEFVRAVQHLAMNAFSNSDLPFERISQLAGVKSEGSRNPVFDILFSYQNFGSITMEAEDVNFEFQELLTDDCKFDINFEIFELEDGYSVAVEYSTELYMQDTIASLIQHFEVMLHSALADPKLSCGAIEILTTAEKNRLLLDFNHTAVEIPKDKLIIDLFEEQVAKCPGKKAVICGDEITTYIELDAIANKAAHQLLCRGISQGDIVAVSLERSTNLIAAILGILKCGAAFLPLADDYPEDRKQFVAADSEAKLIITERVSESFTVNGCQQITVDELLEGENTTRPILHKDSFKQLCYCIYTSGSTGTPKGVKITNGNLLNYLVYCRKEFVNGDPVMPLFSNIAFDLTMTSLFLPLCSGGQIHVYSKGMETDLHDIVSNPDLNVIKLTPSHLKLITSAFHDLSVMTNVQSLIVGGEELESRTAEETLRKLGRHIAIHNEYGPTETTIGCCDYVYQTDMDQARRTVLIGKPIDNTQTYVLQGNQLCGVGMIGELCIGGLGVGKGYLNRPELTQAKFIDSPFKEGEVLYRTGDLAKWQPDGNLEYLGRIDEQIKIRGHRIEPGDIEEAIRQHIGVKDAAVIVREDQTGDKLLCAYVVKEDTDTQVTIGQLKHDIRKYLPAYMVPAVFTFIEQLPVTSNGKLDRRALPAPTLLDRDDCILPRNEQEECLVHIFKEVLALEQISIDDNFFEMGGHSLRAVRLINLIEEKTGTRLSLKTIFDRPTVIGLSEVLNNGVENRYEKIPQAEKKRSYPMSSQQKRLYIIQEFDETQTAYNVPGAIEIKGKLEPERIKAIFEQLSQRHESLRTSFHMIAGELEQHIHDAIELDFCVTETDQLEKLDASDVLKEFIRPFDLGKAPLFRIQLLQDGADRSLFLFDMHHLISDGMTINIIMKEFSRIYNGEQLQPLEIQYKDYSEWMRQKDIQAQETYWLQQFSDQIPVLDLPLDYPRPQIQQFSGSNIDSKLDNEIFAGLQKLCKHTAVTEYMVLLSAFMVLFSKYSRQEDIIIGTPVSGRVHQDTEHVLGMFVNTLAMRGRPAGDKAFVELLDEVKDMCIKGFENQEYPFENLVEKLDVKRDMSRNPIFDVLFVFQNTEEEQFTAEGLEFGEIITESGIAKFDLTITVNTTPEGYAVNWEYGNHLFNEATIQRMAVHYEHILQAVMLQPTTKIRDIEMISWPEKQQILSDFNNTFTPYDLERNVFRLFEQWAEETPEKTAVKYGDREVSYRELNQKANQLAQYLLSLNLKDENIAGIMLERTPEMIQSMLGIWKAGGAYLPLDVSHPLQRRLDILNEANVQYVVTLSSYATPELLHQYEGNVICLDLIEDQLQALEHDNIEKAIEPFSLAYILFTSGSTGKPKGVMIEHAGMLNHILAERDMLGLDEHLVFAQNANHCFDISVWQMVGALALGGTTVIYSNEMVLEPRAFVESVVKDHVTLLEVVPSYLSVMMDCLEEDKLSLPNLKHLMITGEAVKPHLLTRWSTLGFEVPIVNAYGPAEASDDISQYVISGIVPDHMTSVPIGQPLHNIRIYILDPYGNLCPVGVTGELCVAGVAVGRGYVNDKLRTDQVFTADPFQQWLAPQWAPFQRMYRTGDLARWLPDGTIDYWGRMDEQVKVRGYRIELGEIEAVLRRQPEIKDVAVITRQESSGEQYICAYLVPKELGRGLNVEQIKSEIRKYLPEYMIPSYLMALDELPVTSNGKLDRKALPEPSDWGHRVIIAPRNPLEDMLTGVFKEVLGLEEVSIDDSFFELGGHSLKAAKVVNLIESITGIRLPLRTLFERPTVAAIGELLSEQGPRSFEPIPAAAIKRDYPMSSAQKRLYVIHQMDDLGTVYNMPGVLKLEGKLDPARIQAAFQELVRRHESLRTSFHMIEGELLQRIEEHAE</sequence>
<dbReference type="InterPro" id="IPR020845">
    <property type="entry name" value="AMP-binding_CS"/>
</dbReference>
<dbReference type="InterPro" id="IPR015422">
    <property type="entry name" value="PyrdxlP-dep_Trfase_small"/>
</dbReference>
<dbReference type="InterPro" id="IPR005814">
    <property type="entry name" value="Aminotrans_3"/>
</dbReference>
<dbReference type="InterPro" id="IPR000873">
    <property type="entry name" value="AMP-dep_synth/lig_dom"/>
</dbReference>
<dbReference type="PROSITE" id="PS50075">
    <property type="entry name" value="CARRIER"/>
    <property type="match status" value="4"/>
</dbReference>
<dbReference type="FunFam" id="3.30.300.30:FF:000010">
    <property type="entry name" value="Enterobactin synthetase component F"/>
    <property type="match status" value="2"/>
</dbReference>
<dbReference type="InterPro" id="IPR015421">
    <property type="entry name" value="PyrdxlP-dep_Trfase_major"/>
</dbReference>
<dbReference type="Pfam" id="PF00202">
    <property type="entry name" value="Aminotran_3"/>
    <property type="match status" value="1"/>
</dbReference>
<dbReference type="Gene3D" id="3.40.50.12780">
    <property type="entry name" value="N-terminal domain of ligase-like"/>
    <property type="match status" value="1"/>
</dbReference>
<evidence type="ECO:0000256" key="7">
    <source>
        <dbReference type="ARBA" id="ARBA00023194"/>
    </source>
</evidence>
<dbReference type="InterPro" id="IPR009081">
    <property type="entry name" value="PP-bd_ACP"/>
</dbReference>
<dbReference type="InterPro" id="IPR001242">
    <property type="entry name" value="Condensation_dom"/>
</dbReference>
<keyword evidence="5" id="KW-0677">Repeat</keyword>
<evidence type="ECO:0000256" key="1">
    <source>
        <dbReference type="ARBA" id="ARBA00001957"/>
    </source>
</evidence>
<evidence type="ECO:0000313" key="12">
    <source>
        <dbReference type="Proteomes" id="UP000246635"/>
    </source>
</evidence>
<dbReference type="SUPFAM" id="SSF56801">
    <property type="entry name" value="Acetyl-CoA synthetase-like"/>
    <property type="match status" value="3"/>
</dbReference>
<feature type="domain" description="Carrier" evidence="10">
    <location>
        <begin position="6"/>
        <end position="81"/>
    </location>
</feature>
<comment type="cofactor">
    <cofactor evidence="1">
        <name>pantetheine 4'-phosphate</name>
        <dbReference type="ChEBI" id="CHEBI:47942"/>
    </cofactor>
</comment>
<dbReference type="GO" id="GO:0030170">
    <property type="term" value="F:pyridoxal phosphate binding"/>
    <property type="evidence" value="ECO:0007669"/>
    <property type="project" value="InterPro"/>
</dbReference>
<dbReference type="SUPFAM" id="SSF47336">
    <property type="entry name" value="ACP-like"/>
    <property type="match status" value="4"/>
</dbReference>
<dbReference type="Gene3D" id="3.40.640.10">
    <property type="entry name" value="Type I PLP-dependent aspartate aminotransferase-like (Major domain)"/>
    <property type="match status" value="1"/>
</dbReference>
<dbReference type="CDD" id="cd00610">
    <property type="entry name" value="OAT_like"/>
    <property type="match status" value="1"/>
</dbReference>
<dbReference type="EMBL" id="QGTQ01000003">
    <property type="protein sequence ID" value="PWW06592.1"/>
    <property type="molecule type" value="Genomic_DNA"/>
</dbReference>
<keyword evidence="7" id="KW-0045">Antibiotic biosynthesis</keyword>
<dbReference type="InterPro" id="IPR023213">
    <property type="entry name" value="CAT-like_dom_sf"/>
</dbReference>
<dbReference type="InterPro" id="IPR042099">
    <property type="entry name" value="ANL_N_sf"/>
</dbReference>
<dbReference type="OrthoDB" id="9765680at2"/>
<dbReference type="GO" id="GO:0031177">
    <property type="term" value="F:phosphopantetheine binding"/>
    <property type="evidence" value="ECO:0007669"/>
    <property type="project" value="InterPro"/>
</dbReference>
<dbReference type="InterPro" id="IPR015424">
    <property type="entry name" value="PyrdxlP-dep_Trfase"/>
</dbReference>
<dbReference type="Gene3D" id="3.30.300.30">
    <property type="match status" value="2"/>
</dbReference>
<dbReference type="SUPFAM" id="SSF52777">
    <property type="entry name" value="CoA-dependent acyltransferases"/>
    <property type="match status" value="7"/>
</dbReference>
<dbReference type="Pfam" id="PF00550">
    <property type="entry name" value="PP-binding"/>
    <property type="match status" value="4"/>
</dbReference>
<feature type="compositionally biased region" description="Basic and acidic residues" evidence="9">
    <location>
        <begin position="202"/>
        <end position="215"/>
    </location>
</feature>
<dbReference type="InterPro" id="IPR020806">
    <property type="entry name" value="PKS_PP-bd"/>
</dbReference>